<gene>
    <name evidence="1" type="ORF">TE42_01790</name>
</gene>
<dbReference type="PATRIC" id="fig|1604020.3.peg.1463"/>
<dbReference type="EMBL" id="JXQG01000005">
    <property type="protein sequence ID" value="KKZ13123.1"/>
    <property type="molecule type" value="Genomic_DNA"/>
</dbReference>
<organism evidence="1 2">
    <name type="scientific">Candidatus Synechococcus spongiarum SP3</name>
    <dbReference type="NCBI Taxonomy" id="1604020"/>
    <lineage>
        <taxon>Bacteria</taxon>
        <taxon>Bacillati</taxon>
        <taxon>Cyanobacteriota</taxon>
        <taxon>Cyanophyceae</taxon>
        <taxon>Synechococcales</taxon>
        <taxon>Synechococcaceae</taxon>
        <taxon>Synechococcus</taxon>
    </lineage>
</organism>
<evidence type="ECO:0000313" key="2">
    <source>
        <dbReference type="Proteomes" id="UP000035067"/>
    </source>
</evidence>
<sequence length="277" mass="32521">MNRFPLLRRLLQLMAVAATIVLVFKTVVHGWQHQLTQRLRRSITEEDHIACVASGEQLARLRPLELVEARQLAHCRRILSSDYWVTGEHQKALDLLERLVSSPQMVAADQVQLSEWVRQRRDRAVEHYRRGELSTAVALLQELSDRQEPQRDTLIESLRIRWNLNQQLHEQAKRLRAEERWWEAFDAVNRLDHPWWRARAKPLQDEIVTATQALTRQGVDRDGHNGRARHNVPLDELDRRVRLHSTRSMNHWHAYVQACHELGGVVVDYGPESVCRR</sequence>
<evidence type="ECO:0000313" key="1">
    <source>
        <dbReference type="EMBL" id="KKZ13123.1"/>
    </source>
</evidence>
<protein>
    <submittedName>
        <fullName evidence="1">Uncharacterized protein</fullName>
    </submittedName>
</protein>
<accession>A0A0G2IWZ0</accession>
<reference evidence="1 2" key="1">
    <citation type="submission" date="2015-01" db="EMBL/GenBank/DDBJ databases">
        <title>Lifestyle Evolution in Cyanobacterial Symbionts of Sponges.</title>
        <authorList>
            <person name="Burgsdorf I."/>
            <person name="Slaby B.M."/>
            <person name="Handley K.M."/>
            <person name="Haber M."/>
            <person name="Blom J."/>
            <person name="Marshall C.W."/>
            <person name="Gilbert J.A."/>
            <person name="Hentschel U."/>
            <person name="Steindler L."/>
        </authorList>
    </citation>
    <scope>NUCLEOTIDE SEQUENCE [LARGE SCALE GENOMIC DNA]</scope>
    <source>
        <strain evidence="1">SP3</strain>
    </source>
</reference>
<dbReference type="Proteomes" id="UP000035067">
    <property type="component" value="Unassembled WGS sequence"/>
</dbReference>
<dbReference type="AlphaFoldDB" id="A0A0G2IWZ0"/>
<name>A0A0G2IWZ0_9SYNE</name>
<comment type="caution">
    <text evidence="1">The sequence shown here is derived from an EMBL/GenBank/DDBJ whole genome shotgun (WGS) entry which is preliminary data.</text>
</comment>
<proteinExistence type="predicted"/>